<dbReference type="InterPro" id="IPR036942">
    <property type="entry name" value="Beta-barrel_TonB_sf"/>
</dbReference>
<sequence length="1094" mass="120911">MRPRRFRHFFTLLACTVWRPSTFRRLLKTLTKLSCSAIRMPSSAPGSALEFGCCLASASAATGHRVFLDRELKRINMKKSYLGIGLVASLVSQHSLAGGLYLQLFLDEAPLRGVQATLDGVPLGSTDNRGSTEAELEGGKHTLSLSDDDITFPVEFEATADEDVEISVVFTSAEGDEPRVEVRKFRQGDASADGYVTGVISNTADAPIAGATVLVAGAGVSAVTNEQGIYQIDVPRGEYDLKVSHPDYKAATVSGVRVLADLGVTAQIKLYADSANDTVQLPSTALEEVVVMGVFNPVDDAATMERYATSITNAIDITQLERFGDSDVASALNRVVGVAVTDSKYATVRGLDGRYISSTLNGLLMPSTDPQRRDVQLDLFPTNILGGIEIQKSYSPDQLATTTGGSIKINTRGLPDERVFKVGVSGGYNFDVTGDKIVSYRGSNDDWLGFDSGLRDLPNNVVRATDGGSSLTICDPAIDPVRCTSPLDAAQYGVEFQDDYNIREKSAVPDGGLSISYGDRYALEGGEIGFYAAGDYGYKTSDRGTAKLNNPLDVTGTYQRAEETITLNGYFVAGYEYGAADEILSKTILLRNSEDTTRYESGVDLFEDTQVDQAILQWVERQFFSQEFTGHNEFAFGDNPHKLDWRLAYSRTDRNEPDRRQYTYFNGNLSTSAFERRWSDLEEESNDISVDYTIPLDWNNSVSTEFKVGLLWSDKDRVVEQYRFGIRLGDDGDDLDLGIDQDLEKDILPYYNFALDKVRLQANTADTDSYDSQEEIQAYYLTTNTDFGDQWSLLLGARVEDFTQNLVYPNEDGGTGNELNYDDVYPAMNLTWRPTDDIQLRAGFSETVSYPGLIERSESLSFDPTTDDPIFGNPDLQVSTIENYDLRAEYYFSEDESVSLAFFRKDIDQPIERALPDASGSAANGITFRNQEAATLNGIELDANMNLMDEANYLLFVAGNVSYIDSEVDLSQDSIRLEGAGADGRQLQGQSEWLGNLQLGFDHYPTEQKVTLLVNYFDDRIFRIARGANTGPQIEDGRVLIDIAYEKMFSESLTLELQVKNLLNEKVDYSQNQQVIESYQTGTIFGASITYQFL</sequence>
<dbReference type="Gene3D" id="2.40.170.20">
    <property type="entry name" value="TonB-dependent receptor, beta-barrel domain"/>
    <property type="match status" value="1"/>
</dbReference>
<evidence type="ECO:0000256" key="2">
    <source>
        <dbReference type="ARBA" id="ARBA00023136"/>
    </source>
</evidence>
<dbReference type="InterPro" id="IPR008969">
    <property type="entry name" value="CarboxyPept-like_regulatory"/>
</dbReference>
<feature type="domain" description="TonB-dependent receptor plug" evidence="7">
    <location>
        <begin position="309"/>
        <end position="395"/>
    </location>
</feature>
<comment type="subcellular location">
    <subcellularLocation>
        <location evidence="1 4">Cell outer membrane</location>
    </subcellularLocation>
</comment>
<dbReference type="GO" id="GO:0009279">
    <property type="term" value="C:cell outer membrane"/>
    <property type="evidence" value="ECO:0007669"/>
    <property type="project" value="UniProtKB-SubCell"/>
</dbReference>
<organism evidence="8 9">
    <name type="scientific">Parahaliea aestuarii</name>
    <dbReference type="NCBI Taxonomy" id="1852021"/>
    <lineage>
        <taxon>Bacteria</taxon>
        <taxon>Pseudomonadati</taxon>
        <taxon>Pseudomonadota</taxon>
        <taxon>Gammaproteobacteria</taxon>
        <taxon>Cellvibrionales</taxon>
        <taxon>Halieaceae</taxon>
        <taxon>Parahaliea</taxon>
    </lineage>
</organism>
<dbReference type="Gene3D" id="2.60.40.1120">
    <property type="entry name" value="Carboxypeptidase-like, regulatory domain"/>
    <property type="match status" value="1"/>
</dbReference>
<dbReference type="Pfam" id="PF07715">
    <property type="entry name" value="Plug"/>
    <property type="match status" value="1"/>
</dbReference>
<keyword evidence="3" id="KW-0998">Cell outer membrane</keyword>
<keyword evidence="9" id="KW-1185">Reference proteome</keyword>
<evidence type="ECO:0000256" key="5">
    <source>
        <dbReference type="SAM" id="Phobius"/>
    </source>
</evidence>
<dbReference type="SUPFAM" id="SSF49464">
    <property type="entry name" value="Carboxypeptidase regulatory domain-like"/>
    <property type="match status" value="1"/>
</dbReference>
<proteinExistence type="inferred from homology"/>
<comment type="similarity">
    <text evidence="4">Belongs to the TonB-dependent receptor family.</text>
</comment>
<gene>
    <name evidence="8" type="ORF">FVW59_05655</name>
</gene>
<keyword evidence="4" id="KW-0798">TonB box</keyword>
<keyword evidence="5" id="KW-1133">Transmembrane helix</keyword>
<accession>A0A5C9A008</accession>
<keyword evidence="2 4" id="KW-0472">Membrane</keyword>
<dbReference type="InterPro" id="IPR000531">
    <property type="entry name" value="Beta-barrel_TonB"/>
</dbReference>
<evidence type="ECO:0000259" key="6">
    <source>
        <dbReference type="Pfam" id="PF00593"/>
    </source>
</evidence>
<dbReference type="PANTHER" id="PTHR40980">
    <property type="entry name" value="PLUG DOMAIN-CONTAINING PROTEIN"/>
    <property type="match status" value="1"/>
</dbReference>
<evidence type="ECO:0000256" key="3">
    <source>
        <dbReference type="ARBA" id="ARBA00023237"/>
    </source>
</evidence>
<dbReference type="InterPro" id="IPR012910">
    <property type="entry name" value="Plug_dom"/>
</dbReference>
<dbReference type="AlphaFoldDB" id="A0A5C9A008"/>
<name>A0A5C9A008_9GAMM</name>
<dbReference type="Pfam" id="PF13620">
    <property type="entry name" value="CarboxypepD_reg"/>
    <property type="match status" value="1"/>
</dbReference>
<dbReference type="Gene3D" id="2.170.130.10">
    <property type="entry name" value="TonB-dependent receptor, plug domain"/>
    <property type="match status" value="1"/>
</dbReference>
<dbReference type="OrthoDB" id="9768470at2"/>
<evidence type="ECO:0000256" key="4">
    <source>
        <dbReference type="RuleBase" id="RU003357"/>
    </source>
</evidence>
<keyword evidence="8" id="KW-0675">Receptor</keyword>
<dbReference type="PANTHER" id="PTHR40980:SF5">
    <property type="entry name" value="TONB-DEPENDENT RECEPTOR"/>
    <property type="match status" value="1"/>
</dbReference>
<evidence type="ECO:0000259" key="7">
    <source>
        <dbReference type="Pfam" id="PF07715"/>
    </source>
</evidence>
<feature type="transmembrane region" description="Helical" evidence="5">
    <location>
        <begin position="80"/>
        <end position="102"/>
    </location>
</feature>
<dbReference type="InterPro" id="IPR037066">
    <property type="entry name" value="Plug_dom_sf"/>
</dbReference>
<comment type="caution">
    <text evidence="8">The sequence shown here is derived from an EMBL/GenBank/DDBJ whole genome shotgun (WGS) entry which is preliminary data.</text>
</comment>
<evidence type="ECO:0000313" key="9">
    <source>
        <dbReference type="Proteomes" id="UP000321933"/>
    </source>
</evidence>
<protein>
    <submittedName>
        <fullName evidence="8">TonB-dependent receptor</fullName>
    </submittedName>
</protein>
<reference evidence="8 9" key="1">
    <citation type="submission" date="2019-08" db="EMBL/GenBank/DDBJ databases">
        <title>Parahaliea maris sp. nov., isolated from the surface seawater.</title>
        <authorList>
            <person name="Liu Y."/>
        </authorList>
    </citation>
    <scope>NUCLEOTIDE SEQUENCE [LARGE SCALE GENOMIC DNA]</scope>
    <source>
        <strain evidence="8 9">S2-26</strain>
    </source>
</reference>
<dbReference type="Pfam" id="PF00593">
    <property type="entry name" value="TonB_dep_Rec_b-barrel"/>
    <property type="match status" value="1"/>
</dbReference>
<dbReference type="Proteomes" id="UP000321933">
    <property type="component" value="Unassembled WGS sequence"/>
</dbReference>
<dbReference type="SUPFAM" id="SSF56935">
    <property type="entry name" value="Porins"/>
    <property type="match status" value="1"/>
</dbReference>
<evidence type="ECO:0000256" key="1">
    <source>
        <dbReference type="ARBA" id="ARBA00004442"/>
    </source>
</evidence>
<dbReference type="EMBL" id="VRYZ01000002">
    <property type="protein sequence ID" value="TXS93324.1"/>
    <property type="molecule type" value="Genomic_DNA"/>
</dbReference>
<keyword evidence="5" id="KW-0812">Transmembrane</keyword>
<evidence type="ECO:0000313" key="8">
    <source>
        <dbReference type="EMBL" id="TXS93324.1"/>
    </source>
</evidence>
<feature type="domain" description="TonB-dependent receptor-like beta-barrel" evidence="6">
    <location>
        <begin position="549"/>
        <end position="1062"/>
    </location>
</feature>